<dbReference type="CDD" id="cd16321">
    <property type="entry name" value="MraZ_C"/>
    <property type="match status" value="1"/>
</dbReference>
<protein>
    <recommendedName>
        <fullName evidence="1 7">Transcriptional regulator MraZ</fullName>
    </recommendedName>
</protein>
<keyword evidence="10" id="KW-1185">Reference proteome</keyword>
<dbReference type="InterPro" id="IPR035644">
    <property type="entry name" value="MraZ_C"/>
</dbReference>
<keyword evidence="4 7" id="KW-0805">Transcription regulation</keyword>
<evidence type="ECO:0000259" key="8">
    <source>
        <dbReference type="PROSITE" id="PS51740"/>
    </source>
</evidence>
<dbReference type="CDD" id="cd16320">
    <property type="entry name" value="MraZ_N"/>
    <property type="match status" value="1"/>
</dbReference>
<dbReference type="InterPro" id="IPR003444">
    <property type="entry name" value="MraZ"/>
</dbReference>
<dbReference type="PANTHER" id="PTHR34701:SF1">
    <property type="entry name" value="TRANSCRIPTIONAL REGULATOR MRAZ"/>
    <property type="match status" value="1"/>
</dbReference>
<dbReference type="InterPro" id="IPR007159">
    <property type="entry name" value="SpoVT-AbrB_dom"/>
</dbReference>
<evidence type="ECO:0000256" key="2">
    <source>
        <dbReference type="ARBA" id="ARBA00022490"/>
    </source>
</evidence>
<comment type="similarity">
    <text evidence="7">Belongs to the MraZ family.</text>
</comment>
<dbReference type="Gene3D" id="3.40.1550.20">
    <property type="entry name" value="Transcriptional regulator MraZ domain"/>
    <property type="match status" value="1"/>
</dbReference>
<feature type="domain" description="SpoVT-AbrB" evidence="8">
    <location>
        <begin position="86"/>
        <end position="129"/>
    </location>
</feature>
<comment type="subunit">
    <text evidence="7">Forms oligomers.</text>
</comment>
<dbReference type="GO" id="GO:0009295">
    <property type="term" value="C:nucleoid"/>
    <property type="evidence" value="ECO:0007669"/>
    <property type="project" value="UniProtKB-SubCell"/>
</dbReference>
<evidence type="ECO:0000256" key="1">
    <source>
        <dbReference type="ARBA" id="ARBA00013860"/>
    </source>
</evidence>
<evidence type="ECO:0000313" key="9">
    <source>
        <dbReference type="EMBL" id="PWV99258.1"/>
    </source>
</evidence>
<comment type="subcellular location">
    <subcellularLocation>
        <location evidence="7">Cytoplasm</location>
        <location evidence="7">Nucleoid</location>
    </subcellularLocation>
</comment>
<dbReference type="InterPro" id="IPR038619">
    <property type="entry name" value="MraZ_sf"/>
</dbReference>
<evidence type="ECO:0000256" key="7">
    <source>
        <dbReference type="HAMAP-Rule" id="MF_01008"/>
    </source>
</evidence>
<evidence type="ECO:0000256" key="3">
    <source>
        <dbReference type="ARBA" id="ARBA00022737"/>
    </source>
</evidence>
<dbReference type="GO" id="GO:2000143">
    <property type="term" value="P:negative regulation of DNA-templated transcription initiation"/>
    <property type="evidence" value="ECO:0007669"/>
    <property type="project" value="TreeGrafter"/>
</dbReference>
<keyword evidence="6 7" id="KW-0804">Transcription</keyword>
<proteinExistence type="inferred from homology"/>
<dbReference type="InterPro" id="IPR035642">
    <property type="entry name" value="MraZ_N"/>
</dbReference>
<dbReference type="EMBL" id="QGTR01000004">
    <property type="protein sequence ID" value="PWV99258.1"/>
    <property type="molecule type" value="Genomic_DNA"/>
</dbReference>
<organism evidence="9 10">
    <name type="scientific">Hoeflea marina</name>
    <dbReference type="NCBI Taxonomy" id="274592"/>
    <lineage>
        <taxon>Bacteria</taxon>
        <taxon>Pseudomonadati</taxon>
        <taxon>Pseudomonadota</taxon>
        <taxon>Alphaproteobacteria</taxon>
        <taxon>Hyphomicrobiales</taxon>
        <taxon>Rhizobiaceae</taxon>
        <taxon>Hoeflea</taxon>
    </lineage>
</organism>
<evidence type="ECO:0000256" key="6">
    <source>
        <dbReference type="ARBA" id="ARBA00023163"/>
    </source>
</evidence>
<dbReference type="GO" id="GO:0000976">
    <property type="term" value="F:transcription cis-regulatory region binding"/>
    <property type="evidence" value="ECO:0007669"/>
    <property type="project" value="TreeGrafter"/>
</dbReference>
<gene>
    <name evidence="7" type="primary">mraZ</name>
    <name evidence="9" type="ORF">DFR52_104551</name>
</gene>
<dbReference type="PANTHER" id="PTHR34701">
    <property type="entry name" value="TRANSCRIPTIONAL REGULATOR MRAZ"/>
    <property type="match status" value="1"/>
</dbReference>
<evidence type="ECO:0000256" key="5">
    <source>
        <dbReference type="ARBA" id="ARBA00023125"/>
    </source>
</evidence>
<dbReference type="GO" id="GO:0005737">
    <property type="term" value="C:cytoplasm"/>
    <property type="evidence" value="ECO:0007669"/>
    <property type="project" value="UniProtKB-UniRule"/>
</dbReference>
<evidence type="ECO:0000256" key="4">
    <source>
        <dbReference type="ARBA" id="ARBA00023015"/>
    </source>
</evidence>
<name>A0A317PIJ8_9HYPH</name>
<keyword evidence="3" id="KW-0677">Repeat</keyword>
<comment type="caution">
    <text evidence="9">The sequence shown here is derived from an EMBL/GenBank/DDBJ whole genome shotgun (WGS) entry which is preliminary data.</text>
</comment>
<dbReference type="RefSeq" id="WP_110033387.1">
    <property type="nucleotide sequence ID" value="NZ_QGTR01000004.1"/>
</dbReference>
<dbReference type="NCBIfam" id="NF001477">
    <property type="entry name" value="PRK00326.2-4"/>
    <property type="match status" value="1"/>
</dbReference>
<accession>A0A317PIJ8</accession>
<evidence type="ECO:0000313" key="10">
    <source>
        <dbReference type="Proteomes" id="UP000246352"/>
    </source>
</evidence>
<dbReference type="SUPFAM" id="SSF89447">
    <property type="entry name" value="AbrB/MazE/MraZ-like"/>
    <property type="match status" value="1"/>
</dbReference>
<feature type="domain" description="SpoVT-AbrB" evidence="8">
    <location>
        <begin position="10"/>
        <end position="57"/>
    </location>
</feature>
<dbReference type="OrthoDB" id="9807753at2"/>
<dbReference type="AlphaFoldDB" id="A0A317PIJ8"/>
<dbReference type="PROSITE" id="PS51740">
    <property type="entry name" value="SPOVT_ABRB"/>
    <property type="match status" value="2"/>
</dbReference>
<dbReference type="InterPro" id="IPR020603">
    <property type="entry name" value="MraZ_dom"/>
</dbReference>
<keyword evidence="2 7" id="KW-0963">Cytoplasm</keyword>
<sequence length="149" mass="16749">MSVANRFLSNATNRIDAKGRVSVPSVFRSVLARTATEELYVYQDFVFPAISVAGPEVLDRFERMIGLQDPFSPEANKMSLLIHGGGVFMKLDGEGRLMMTDFIRDFTGITDRVTFAGRGDHFQLWEPSAFETMQQQARKERMRGTPPPA</sequence>
<reference evidence="9 10" key="1">
    <citation type="submission" date="2018-05" db="EMBL/GenBank/DDBJ databases">
        <title>Genomic Encyclopedia of Type Strains, Phase IV (KMG-IV): sequencing the most valuable type-strain genomes for metagenomic binning, comparative biology and taxonomic classification.</title>
        <authorList>
            <person name="Goeker M."/>
        </authorList>
    </citation>
    <scope>NUCLEOTIDE SEQUENCE [LARGE SCALE GENOMIC DNA]</scope>
    <source>
        <strain evidence="9 10">DSM 16791</strain>
    </source>
</reference>
<dbReference type="Pfam" id="PF02381">
    <property type="entry name" value="MraZ"/>
    <property type="match status" value="1"/>
</dbReference>
<dbReference type="Proteomes" id="UP000246352">
    <property type="component" value="Unassembled WGS sequence"/>
</dbReference>
<keyword evidence="5 7" id="KW-0238">DNA-binding</keyword>
<dbReference type="InterPro" id="IPR037914">
    <property type="entry name" value="SpoVT-AbrB_sf"/>
</dbReference>
<dbReference type="GO" id="GO:0003700">
    <property type="term" value="F:DNA-binding transcription factor activity"/>
    <property type="evidence" value="ECO:0007669"/>
    <property type="project" value="UniProtKB-UniRule"/>
</dbReference>
<dbReference type="HAMAP" id="MF_01008">
    <property type="entry name" value="MraZ"/>
    <property type="match status" value="1"/>
</dbReference>